<name>A0ABW0A8C5_9ACTN</name>
<evidence type="ECO:0000313" key="3">
    <source>
        <dbReference type="Proteomes" id="UP001596222"/>
    </source>
</evidence>
<accession>A0ABW0A8C5</accession>
<proteinExistence type="predicted"/>
<evidence type="ECO:0008006" key="4">
    <source>
        <dbReference type="Google" id="ProtNLM"/>
    </source>
</evidence>
<keyword evidence="3" id="KW-1185">Reference proteome</keyword>
<dbReference type="EMBL" id="JBHSKJ010000036">
    <property type="protein sequence ID" value="MFC5149958.1"/>
    <property type="molecule type" value="Genomic_DNA"/>
</dbReference>
<reference evidence="3" key="1">
    <citation type="journal article" date="2019" name="Int. J. Syst. Evol. Microbiol.">
        <title>The Global Catalogue of Microorganisms (GCM) 10K type strain sequencing project: providing services to taxonomists for standard genome sequencing and annotation.</title>
        <authorList>
            <consortium name="The Broad Institute Genomics Platform"/>
            <consortium name="The Broad Institute Genome Sequencing Center for Infectious Disease"/>
            <person name="Wu L."/>
            <person name="Ma J."/>
        </authorList>
    </citation>
    <scope>NUCLEOTIDE SEQUENCE [LARGE SCALE GENOMIC DNA]</scope>
    <source>
        <strain evidence="3">CGMCC 4.1641</strain>
    </source>
</reference>
<feature type="chain" id="PRO_5045927931" description="Secreted protein" evidence="1">
    <location>
        <begin position="25"/>
        <end position="80"/>
    </location>
</feature>
<organism evidence="2 3">
    <name type="scientific">Streptomyces aureoversilis</name>
    <dbReference type="NCBI Taxonomy" id="67277"/>
    <lineage>
        <taxon>Bacteria</taxon>
        <taxon>Bacillati</taxon>
        <taxon>Actinomycetota</taxon>
        <taxon>Actinomycetes</taxon>
        <taxon>Kitasatosporales</taxon>
        <taxon>Streptomycetaceae</taxon>
        <taxon>Streptomyces</taxon>
    </lineage>
</organism>
<gene>
    <name evidence="2" type="ORF">ACFPP6_35490</name>
</gene>
<dbReference type="Proteomes" id="UP001596222">
    <property type="component" value="Unassembled WGS sequence"/>
</dbReference>
<sequence>MRRMNFVLAAVVMASAWAAPAAVAHTAPAPPSAAHAAPAKPPFSYEDCLKAAKKHGESARYGKWHCDQLVKKGWVRHPKR</sequence>
<comment type="caution">
    <text evidence="2">The sequence shown here is derived from an EMBL/GenBank/DDBJ whole genome shotgun (WGS) entry which is preliminary data.</text>
</comment>
<evidence type="ECO:0000256" key="1">
    <source>
        <dbReference type="SAM" id="SignalP"/>
    </source>
</evidence>
<protein>
    <recommendedName>
        <fullName evidence="4">Secreted protein</fullName>
    </recommendedName>
</protein>
<keyword evidence="1" id="KW-0732">Signal</keyword>
<evidence type="ECO:0000313" key="2">
    <source>
        <dbReference type="EMBL" id="MFC5149958.1"/>
    </source>
</evidence>
<feature type="signal peptide" evidence="1">
    <location>
        <begin position="1"/>
        <end position="24"/>
    </location>
</feature>